<feature type="compositionally biased region" description="Basic and acidic residues" evidence="2">
    <location>
        <begin position="317"/>
        <end position="338"/>
    </location>
</feature>
<keyword evidence="1" id="KW-0472">Membrane</keyword>
<comment type="domain">
    <text evidence="1">The C4-type zinc finger motif is necessary both for its ER three-way tubular junction localization and formation.</text>
</comment>
<accession>A0A2T3AXU8</accession>
<gene>
    <name evidence="4" type="ORF">M430DRAFT_79296</name>
</gene>
<dbReference type="Proteomes" id="UP000241818">
    <property type="component" value="Unassembled WGS sequence"/>
</dbReference>
<comment type="subcellular location">
    <subcellularLocation>
        <location evidence="1">Endoplasmic reticulum membrane</location>
        <topology evidence="1">Multi-pass membrane protein</topology>
    </subcellularLocation>
</comment>
<keyword evidence="1" id="KW-1133">Transmembrane helix</keyword>
<comment type="function">
    <text evidence="1">Plays a role in determining ER morphology.</text>
</comment>
<protein>
    <recommendedName>
        <fullName evidence="1">Endoplasmic reticulum junction formation protein lunapark</fullName>
    </recommendedName>
</protein>
<name>A0A2T3AXU8_AMORE</name>
<feature type="transmembrane region" description="Helical" evidence="1">
    <location>
        <begin position="47"/>
        <end position="70"/>
    </location>
</feature>
<organism evidence="4 5">
    <name type="scientific">Amorphotheca resinae ATCC 22711</name>
    <dbReference type="NCBI Taxonomy" id="857342"/>
    <lineage>
        <taxon>Eukaryota</taxon>
        <taxon>Fungi</taxon>
        <taxon>Dikarya</taxon>
        <taxon>Ascomycota</taxon>
        <taxon>Pezizomycotina</taxon>
        <taxon>Leotiomycetes</taxon>
        <taxon>Helotiales</taxon>
        <taxon>Amorphothecaceae</taxon>
        <taxon>Amorphotheca</taxon>
    </lineage>
</organism>
<dbReference type="PANTHER" id="PTHR22166:SF12">
    <property type="entry name" value="ENDOPLASMIC RETICULUM JUNCTION FORMATION PROTEIN LUNAPARK"/>
    <property type="match status" value="1"/>
</dbReference>
<dbReference type="GO" id="GO:1903373">
    <property type="term" value="P:positive regulation of endoplasmic reticulum tubular network organization"/>
    <property type="evidence" value="ECO:0007669"/>
    <property type="project" value="UniProtKB-UniRule"/>
</dbReference>
<evidence type="ECO:0000256" key="1">
    <source>
        <dbReference type="RuleBase" id="RU367073"/>
    </source>
</evidence>
<evidence type="ECO:0000313" key="5">
    <source>
        <dbReference type="Proteomes" id="UP000241818"/>
    </source>
</evidence>
<evidence type="ECO:0000256" key="2">
    <source>
        <dbReference type="SAM" id="MobiDB-lite"/>
    </source>
</evidence>
<dbReference type="InParanoid" id="A0A2T3AXU8"/>
<keyword evidence="1" id="KW-0812">Transmembrane</keyword>
<comment type="similarity">
    <text evidence="1">Belongs to the lunapark family.</text>
</comment>
<proteinExistence type="inferred from homology"/>
<keyword evidence="5" id="KW-1185">Reference proteome</keyword>
<keyword evidence="1" id="KW-0479">Metal-binding</keyword>
<dbReference type="InterPro" id="IPR040115">
    <property type="entry name" value="Lnp"/>
</dbReference>
<comment type="caution">
    <text evidence="1">Lacks conserved residue(s) required for the propagation of feature annotation.</text>
</comment>
<feature type="region of interest" description="Disordered" evidence="2">
    <location>
        <begin position="317"/>
        <end position="344"/>
    </location>
</feature>
<feature type="non-terminal residue" evidence="4">
    <location>
        <position position="344"/>
    </location>
</feature>
<feature type="compositionally biased region" description="Pro residues" evidence="2">
    <location>
        <begin position="174"/>
        <end position="192"/>
    </location>
</feature>
<evidence type="ECO:0000259" key="3">
    <source>
        <dbReference type="Pfam" id="PF10058"/>
    </source>
</evidence>
<reference evidence="4 5" key="1">
    <citation type="journal article" date="2018" name="New Phytol.">
        <title>Comparative genomics and transcriptomics depict ericoid mycorrhizal fungi as versatile saprotrophs and plant mutualists.</title>
        <authorList>
            <person name="Martino E."/>
            <person name="Morin E."/>
            <person name="Grelet G.A."/>
            <person name="Kuo A."/>
            <person name="Kohler A."/>
            <person name="Daghino S."/>
            <person name="Barry K.W."/>
            <person name="Cichocki N."/>
            <person name="Clum A."/>
            <person name="Dockter R.B."/>
            <person name="Hainaut M."/>
            <person name="Kuo R.C."/>
            <person name="LaButti K."/>
            <person name="Lindahl B.D."/>
            <person name="Lindquist E.A."/>
            <person name="Lipzen A."/>
            <person name="Khouja H.R."/>
            <person name="Magnuson J."/>
            <person name="Murat C."/>
            <person name="Ohm R.A."/>
            <person name="Singer S.W."/>
            <person name="Spatafora J.W."/>
            <person name="Wang M."/>
            <person name="Veneault-Fourrey C."/>
            <person name="Henrissat B."/>
            <person name="Grigoriev I.V."/>
            <person name="Martin F.M."/>
            <person name="Perotto S."/>
        </authorList>
    </citation>
    <scope>NUCLEOTIDE SEQUENCE [LARGE SCALE GENOMIC DNA]</scope>
    <source>
        <strain evidence="4 5">ATCC 22711</strain>
    </source>
</reference>
<dbReference type="PANTHER" id="PTHR22166">
    <property type="entry name" value="ENDOPLASMIC RETICULUM JUNCTION FORMATION PROTEIN LUNAPARK"/>
    <property type="match status" value="1"/>
</dbReference>
<dbReference type="InterPro" id="IPR019273">
    <property type="entry name" value="Lunapark_Znf"/>
</dbReference>
<dbReference type="GeneID" id="36577665"/>
<dbReference type="GO" id="GO:0098826">
    <property type="term" value="C:endoplasmic reticulum tubular network membrane"/>
    <property type="evidence" value="ECO:0007669"/>
    <property type="project" value="UniProtKB-UniRule"/>
</dbReference>
<feature type="domain" description="Lunapark zinc ribbon" evidence="3">
    <location>
        <begin position="248"/>
        <end position="304"/>
    </location>
</feature>
<keyword evidence="1" id="KW-0862">Zinc</keyword>
<sequence>MVSLWPFKGEDNSPASFEKALSALAAKISKSQTQLSSLQQRGRRLKALWTLYSSFAYLLCFIILFLVVGWRNWTALEYTAVAGSPLAIWLIRSGITAYYNLRVDIITQRLEDQRAERAKTIEKLKAATKYDSTQELLEKYGGAPPKPKPKPERKSTPSTSSKQAQKQPQRTSLGPPPPTANIPRPDNMPPPNQIISQPSTPQPFRRQFDPYAAPPPAFASPQAEFAPNAFPAPPQYALGDSTNLDGHWYDRVLDLLLGEDETSPKNRLVLICQNCRLVNGQAPPGTKTLSDLGKWRCFGCGTLNGEEDEAVKAVKEMKERITETHDESTSAPESKSELGSDAAE</sequence>
<dbReference type="RefSeq" id="XP_024719469.1">
    <property type="nucleotide sequence ID" value="XM_024869584.1"/>
</dbReference>
<dbReference type="GO" id="GO:0008270">
    <property type="term" value="F:zinc ion binding"/>
    <property type="evidence" value="ECO:0007669"/>
    <property type="project" value="UniProtKB-KW"/>
</dbReference>
<keyword evidence="1" id="KW-0863">Zinc-finger</keyword>
<evidence type="ECO:0000313" key="4">
    <source>
        <dbReference type="EMBL" id="PSS14870.1"/>
    </source>
</evidence>
<feature type="compositionally biased region" description="Low complexity" evidence="2">
    <location>
        <begin position="219"/>
        <end position="229"/>
    </location>
</feature>
<dbReference type="GO" id="GO:0071788">
    <property type="term" value="P:endoplasmic reticulum tubular network maintenance"/>
    <property type="evidence" value="ECO:0007669"/>
    <property type="project" value="UniProtKB-UniRule"/>
</dbReference>
<dbReference type="EMBL" id="KZ679013">
    <property type="protein sequence ID" value="PSS14870.1"/>
    <property type="molecule type" value="Genomic_DNA"/>
</dbReference>
<keyword evidence="1" id="KW-0256">Endoplasmic reticulum</keyword>
<feature type="region of interest" description="Disordered" evidence="2">
    <location>
        <begin position="138"/>
        <end position="231"/>
    </location>
</feature>
<dbReference type="OrthoDB" id="1725934at2759"/>
<dbReference type="Pfam" id="PF10058">
    <property type="entry name" value="Zn_ribbon_10"/>
    <property type="match status" value="1"/>
</dbReference>
<feature type="compositionally biased region" description="Polar residues" evidence="2">
    <location>
        <begin position="163"/>
        <end position="172"/>
    </location>
</feature>
<dbReference type="AlphaFoldDB" id="A0A2T3AXU8"/>
<dbReference type="STRING" id="857342.A0A2T3AXU8"/>